<dbReference type="EMBL" id="MN739121">
    <property type="protein sequence ID" value="QHS89926.1"/>
    <property type="molecule type" value="Genomic_DNA"/>
</dbReference>
<protein>
    <submittedName>
        <fullName evidence="1">Uncharacterized protein</fullName>
    </submittedName>
</protein>
<sequence>MPDLYFIFYEDIRKGFTIKIVSFEELEIYSSDQTNYDCYPCVIRYSEDNEYLYIPNIKELTSDVFKINEIESNIDNWIIKLNIQTTKYGDLFYE</sequence>
<dbReference type="AlphaFoldDB" id="A0A6C0BCT6"/>
<accession>A0A6C0BCT6</accession>
<organism evidence="1">
    <name type="scientific">viral metagenome</name>
    <dbReference type="NCBI Taxonomy" id="1070528"/>
    <lineage>
        <taxon>unclassified sequences</taxon>
        <taxon>metagenomes</taxon>
        <taxon>organismal metagenomes</taxon>
    </lineage>
</organism>
<reference evidence="1" key="1">
    <citation type="journal article" date="2020" name="Nature">
        <title>Giant virus diversity and host interactions through global metagenomics.</title>
        <authorList>
            <person name="Schulz F."/>
            <person name="Roux S."/>
            <person name="Paez-Espino D."/>
            <person name="Jungbluth S."/>
            <person name="Walsh D.A."/>
            <person name="Denef V.J."/>
            <person name="McMahon K.D."/>
            <person name="Konstantinidis K.T."/>
            <person name="Eloe-Fadrosh E.A."/>
            <person name="Kyrpides N.C."/>
            <person name="Woyke T."/>
        </authorList>
    </citation>
    <scope>NUCLEOTIDE SEQUENCE</scope>
    <source>
        <strain evidence="1">GVMAG-M-3300010160-4</strain>
    </source>
</reference>
<name>A0A6C0BCT6_9ZZZZ</name>
<proteinExistence type="predicted"/>
<evidence type="ECO:0000313" key="1">
    <source>
        <dbReference type="EMBL" id="QHS89926.1"/>
    </source>
</evidence>